<evidence type="ECO:0000256" key="1">
    <source>
        <dbReference type="ARBA" id="ARBA00001946"/>
    </source>
</evidence>
<dbReference type="InterPro" id="IPR059176">
    <property type="entry name" value="UDP-X_N"/>
</dbReference>
<feature type="domain" description="Nudix hydrolase" evidence="3">
    <location>
        <begin position="70"/>
        <end position="196"/>
    </location>
</feature>
<name>A0A0C1L825_9BACT</name>
<evidence type="ECO:0000313" key="4">
    <source>
        <dbReference type="EMBL" id="KIC95766.1"/>
    </source>
</evidence>
<evidence type="ECO:0000313" key="5">
    <source>
        <dbReference type="Proteomes" id="UP000031408"/>
    </source>
</evidence>
<dbReference type="STRING" id="1349421.OI18_03725"/>
<comment type="caution">
    <text evidence="4">The sequence shown here is derived from an EMBL/GenBank/DDBJ whole genome shotgun (WGS) entry which is preliminary data.</text>
</comment>
<dbReference type="Pfam" id="PF12535">
    <property type="entry name" value="Nudix_N"/>
    <property type="match status" value="1"/>
</dbReference>
<dbReference type="GO" id="GO:0016787">
    <property type="term" value="F:hydrolase activity"/>
    <property type="evidence" value="ECO:0007669"/>
    <property type="project" value="UniProtKB-KW"/>
</dbReference>
<keyword evidence="2" id="KW-0378">Hydrolase</keyword>
<dbReference type="PANTHER" id="PTHR43046:SF16">
    <property type="entry name" value="ADP-RIBOSE PYROPHOSPHATASE YJHB-RELATED"/>
    <property type="match status" value="1"/>
</dbReference>
<dbReference type="CDD" id="cd04672">
    <property type="entry name" value="NUDIX_CDP-Chase_like"/>
    <property type="match status" value="1"/>
</dbReference>
<protein>
    <recommendedName>
        <fullName evidence="3">Nudix hydrolase domain-containing protein</fullName>
    </recommendedName>
</protein>
<accession>A0A0C1L825</accession>
<comment type="cofactor">
    <cofactor evidence="1">
        <name>Mg(2+)</name>
        <dbReference type="ChEBI" id="CHEBI:18420"/>
    </cofactor>
</comment>
<dbReference type="OrthoDB" id="9804442at2"/>
<dbReference type="PANTHER" id="PTHR43046">
    <property type="entry name" value="GDP-MANNOSE MANNOSYL HYDROLASE"/>
    <property type="match status" value="1"/>
</dbReference>
<organism evidence="4 5">
    <name type="scientific">Flavihumibacter solisilvae</name>
    <dbReference type="NCBI Taxonomy" id="1349421"/>
    <lineage>
        <taxon>Bacteria</taxon>
        <taxon>Pseudomonadati</taxon>
        <taxon>Bacteroidota</taxon>
        <taxon>Chitinophagia</taxon>
        <taxon>Chitinophagales</taxon>
        <taxon>Chitinophagaceae</taxon>
        <taxon>Flavihumibacter</taxon>
    </lineage>
</organism>
<dbReference type="RefSeq" id="WP_039137388.1">
    <property type="nucleotide sequence ID" value="NZ_JSVC01000004.1"/>
</dbReference>
<dbReference type="AlphaFoldDB" id="A0A0C1L825"/>
<dbReference type="SUPFAM" id="SSF55811">
    <property type="entry name" value="Nudix"/>
    <property type="match status" value="1"/>
</dbReference>
<dbReference type="EMBL" id="JSVC01000004">
    <property type="protein sequence ID" value="KIC95766.1"/>
    <property type="molecule type" value="Genomic_DNA"/>
</dbReference>
<dbReference type="PROSITE" id="PS51462">
    <property type="entry name" value="NUDIX"/>
    <property type="match status" value="1"/>
</dbReference>
<dbReference type="Proteomes" id="UP000031408">
    <property type="component" value="Unassembled WGS sequence"/>
</dbReference>
<evidence type="ECO:0000256" key="2">
    <source>
        <dbReference type="ARBA" id="ARBA00022801"/>
    </source>
</evidence>
<proteinExistence type="predicted"/>
<dbReference type="Gene3D" id="6.10.250.1120">
    <property type="match status" value="1"/>
</dbReference>
<dbReference type="Gene3D" id="3.90.79.10">
    <property type="entry name" value="Nucleoside Triphosphate Pyrophosphohydrolase"/>
    <property type="match status" value="1"/>
</dbReference>
<gene>
    <name evidence="4" type="ORF">OI18_03725</name>
</gene>
<dbReference type="Pfam" id="PF00293">
    <property type="entry name" value="NUDIX"/>
    <property type="match status" value="1"/>
</dbReference>
<sequence length="209" mass="24050">MHQESPKHWIEIAKRINSIAQTGLTFTKDPFDKERYEELLKLSIQIISNLTNIDSQKLEFVFNRDTGYLTPKVSIRAVIIQGNKILLVKEKSDNKWSLPGGYAEAGMTPGEITVKEVKEESGYDVKPIRILGLIDYNQHQDRPFPFDVYQLFMECEIIGGYPQPGIETCAVEFFDVKKLPELSTRRVTKDQLLKMVELQENRNLAPVFD</sequence>
<keyword evidence="5" id="KW-1185">Reference proteome</keyword>
<dbReference type="InterPro" id="IPR000086">
    <property type="entry name" value="NUDIX_hydrolase_dom"/>
</dbReference>
<evidence type="ECO:0000259" key="3">
    <source>
        <dbReference type="PROSITE" id="PS51462"/>
    </source>
</evidence>
<dbReference type="InterPro" id="IPR015797">
    <property type="entry name" value="NUDIX_hydrolase-like_dom_sf"/>
</dbReference>
<reference evidence="4 5" key="1">
    <citation type="submission" date="2014-11" db="EMBL/GenBank/DDBJ databases">
        <title>Genome sequence of Flavihumibacter solisilvae 3-3.</title>
        <authorList>
            <person name="Zhou G."/>
            <person name="Li M."/>
            <person name="Wang G."/>
        </authorList>
    </citation>
    <scope>NUCLEOTIDE SEQUENCE [LARGE SCALE GENOMIC DNA]</scope>
    <source>
        <strain evidence="4 5">3-3</strain>
    </source>
</reference>